<accession>A0A6M3J8N5</accession>
<sequence>MPHIGKVLATFQKERLITILKARQIGLSTTIAAYVLWFAIFKRGANILLYSKGQLEARELLDKAKRIYEQLPDFLKLKMGLESREEISFPTMNSFIRALPSTETAGIGYTTSIIVWDEHAEHEYARENFIHAKPTIDKSGQCISCFTENPWDKNNLATELFEGALNKKNGWFPMFFPYTVMPGRNDKWYEDTKNTTPEGNLDGLTPELYMYKNYPRSIEEALSVPQTVSAFDKTVLKAMTEEANKQPRIHVTRDGLDYNYINIYRDFHLGEFYIAASDVSLGVGKDYQATTIMNARTGVIVADILDNSINEELFSMLSLQLLDVYNNPKWYPEFNLYGRRVIDIAKSNNYRNLGYRDAKREKPGFLTDEKTRADLFAMLIPAINNYQITIFNSKGIQQFGDMVRNADKSGRIEARSGGHDDYPIAVGICWLMKKLVSITPVDSAGIDSVHFAEKNDPQSEIMERVLELKAEREHWEKELAR</sequence>
<dbReference type="AlphaFoldDB" id="A0A6M3J8N5"/>
<gene>
    <name evidence="1" type="ORF">MM415B00358_0002</name>
</gene>
<dbReference type="Gene3D" id="3.30.420.240">
    <property type="match status" value="1"/>
</dbReference>
<protein>
    <recommendedName>
        <fullName evidence="2">Terminase</fullName>
    </recommendedName>
</protein>
<dbReference type="EMBL" id="MT141552">
    <property type="protein sequence ID" value="QJA66240.1"/>
    <property type="molecule type" value="Genomic_DNA"/>
</dbReference>
<dbReference type="InterPro" id="IPR027417">
    <property type="entry name" value="P-loop_NTPase"/>
</dbReference>
<dbReference type="Gene3D" id="3.40.50.300">
    <property type="entry name" value="P-loop containing nucleotide triphosphate hydrolases"/>
    <property type="match status" value="1"/>
</dbReference>
<name>A0A6M3J8N5_9ZZZZ</name>
<organism evidence="1">
    <name type="scientific">viral metagenome</name>
    <dbReference type="NCBI Taxonomy" id="1070528"/>
    <lineage>
        <taxon>unclassified sequences</taxon>
        <taxon>metagenomes</taxon>
        <taxon>organismal metagenomes</taxon>
    </lineage>
</organism>
<evidence type="ECO:0000313" key="1">
    <source>
        <dbReference type="EMBL" id="QJA66240.1"/>
    </source>
</evidence>
<reference evidence="1" key="1">
    <citation type="submission" date="2020-03" db="EMBL/GenBank/DDBJ databases">
        <title>The deep terrestrial virosphere.</title>
        <authorList>
            <person name="Holmfeldt K."/>
            <person name="Nilsson E."/>
            <person name="Simone D."/>
            <person name="Lopez-Fernandez M."/>
            <person name="Wu X."/>
            <person name="de Brujin I."/>
            <person name="Lundin D."/>
            <person name="Andersson A."/>
            <person name="Bertilsson S."/>
            <person name="Dopson M."/>
        </authorList>
    </citation>
    <scope>NUCLEOTIDE SEQUENCE</scope>
    <source>
        <strain evidence="1">MM415B00358</strain>
    </source>
</reference>
<evidence type="ECO:0008006" key="2">
    <source>
        <dbReference type="Google" id="ProtNLM"/>
    </source>
</evidence>
<proteinExistence type="predicted"/>